<dbReference type="EMBL" id="KB445793">
    <property type="protein sequence ID" value="EMD39836.1"/>
    <property type="molecule type" value="Genomic_DNA"/>
</dbReference>
<organism evidence="1 2">
    <name type="scientific">Ceriporiopsis subvermispora (strain B)</name>
    <name type="common">White-rot fungus</name>
    <name type="synonym">Gelatoporia subvermispora</name>
    <dbReference type="NCBI Taxonomy" id="914234"/>
    <lineage>
        <taxon>Eukaryota</taxon>
        <taxon>Fungi</taxon>
        <taxon>Dikarya</taxon>
        <taxon>Basidiomycota</taxon>
        <taxon>Agaricomycotina</taxon>
        <taxon>Agaricomycetes</taxon>
        <taxon>Polyporales</taxon>
        <taxon>Gelatoporiaceae</taxon>
        <taxon>Gelatoporia</taxon>
    </lineage>
</organism>
<protein>
    <recommendedName>
        <fullName evidence="3">HNH domain-containing protein</fullName>
    </recommendedName>
</protein>
<dbReference type="STRING" id="914234.M2RLU5"/>
<sequence length="223" mass="25113">MVDADITPQFTAFKDALARRFLAQPGIADADAESDALDDYTSYLASEVWPSLAPSIRAPTYESRSEVPDVDSLSLNTTPASFADTLISCGIAEDPDAALDFLRKTLSDYIADATAPPPVWSKTRTSECEICEREVPLTYHHLIPRQVHAKVLKKGWHPQAILNSVAWLCRPCHSVVHQVSSNEELARSYYTVEMLLQREDIQRWRKYASKQRWGLRRGCRGPH</sequence>
<dbReference type="OrthoDB" id="4850648at2759"/>
<gene>
    <name evidence="1" type="ORF">CERSUDRAFT_103776</name>
</gene>
<evidence type="ECO:0000313" key="1">
    <source>
        <dbReference type="EMBL" id="EMD39836.1"/>
    </source>
</evidence>
<proteinExistence type="predicted"/>
<evidence type="ECO:0008006" key="3">
    <source>
        <dbReference type="Google" id="ProtNLM"/>
    </source>
</evidence>
<reference evidence="1 2" key="1">
    <citation type="journal article" date="2012" name="Proc. Natl. Acad. Sci. U.S.A.">
        <title>Comparative genomics of Ceriporiopsis subvermispora and Phanerochaete chrysosporium provide insight into selective ligninolysis.</title>
        <authorList>
            <person name="Fernandez-Fueyo E."/>
            <person name="Ruiz-Duenas F.J."/>
            <person name="Ferreira P."/>
            <person name="Floudas D."/>
            <person name="Hibbett D.S."/>
            <person name="Canessa P."/>
            <person name="Larrondo L.F."/>
            <person name="James T.Y."/>
            <person name="Seelenfreund D."/>
            <person name="Lobos S."/>
            <person name="Polanco R."/>
            <person name="Tello M."/>
            <person name="Honda Y."/>
            <person name="Watanabe T."/>
            <person name="Watanabe T."/>
            <person name="Ryu J.S."/>
            <person name="Kubicek C.P."/>
            <person name="Schmoll M."/>
            <person name="Gaskell J."/>
            <person name="Hammel K.E."/>
            <person name="St John F.J."/>
            <person name="Vanden Wymelenberg A."/>
            <person name="Sabat G."/>
            <person name="Splinter BonDurant S."/>
            <person name="Syed K."/>
            <person name="Yadav J.S."/>
            <person name="Doddapaneni H."/>
            <person name="Subramanian V."/>
            <person name="Lavin J.L."/>
            <person name="Oguiza J.A."/>
            <person name="Perez G."/>
            <person name="Pisabarro A.G."/>
            <person name="Ramirez L."/>
            <person name="Santoyo F."/>
            <person name="Master E."/>
            <person name="Coutinho P.M."/>
            <person name="Henrissat B."/>
            <person name="Lombard V."/>
            <person name="Magnuson J.K."/>
            <person name="Kuees U."/>
            <person name="Hori C."/>
            <person name="Igarashi K."/>
            <person name="Samejima M."/>
            <person name="Held B.W."/>
            <person name="Barry K.W."/>
            <person name="LaButti K.M."/>
            <person name="Lapidus A."/>
            <person name="Lindquist E.A."/>
            <person name="Lucas S.M."/>
            <person name="Riley R."/>
            <person name="Salamov A.A."/>
            <person name="Hoffmeister D."/>
            <person name="Schwenk D."/>
            <person name="Hadar Y."/>
            <person name="Yarden O."/>
            <person name="de Vries R.P."/>
            <person name="Wiebenga A."/>
            <person name="Stenlid J."/>
            <person name="Eastwood D."/>
            <person name="Grigoriev I.V."/>
            <person name="Berka R.M."/>
            <person name="Blanchette R.A."/>
            <person name="Kersten P."/>
            <person name="Martinez A.T."/>
            <person name="Vicuna R."/>
            <person name="Cullen D."/>
        </authorList>
    </citation>
    <scope>NUCLEOTIDE SEQUENCE [LARGE SCALE GENOMIC DNA]</scope>
    <source>
        <strain evidence="1 2">B</strain>
    </source>
</reference>
<keyword evidence="2" id="KW-1185">Reference proteome</keyword>
<dbReference type="Proteomes" id="UP000016930">
    <property type="component" value="Unassembled WGS sequence"/>
</dbReference>
<dbReference type="PANTHER" id="PTHR37827:SF1">
    <property type="entry name" value="HNH DOMAIN-CONTAINING PROTEIN"/>
    <property type="match status" value="1"/>
</dbReference>
<evidence type="ECO:0000313" key="2">
    <source>
        <dbReference type="Proteomes" id="UP000016930"/>
    </source>
</evidence>
<dbReference type="AlphaFoldDB" id="M2RLU5"/>
<dbReference type="PANTHER" id="PTHR37827">
    <property type="entry name" value="TUDOR DOMAIN-CONTAINING PROTEIN"/>
    <property type="match status" value="1"/>
</dbReference>
<name>M2RLU5_CERS8</name>
<accession>M2RLU5</accession>
<dbReference type="HOGENOM" id="CLU_074184_1_0_1"/>